<dbReference type="PANTHER" id="PTHR31121:SF6">
    <property type="entry name" value="ALPHA-1,2 MANNOSYLTRANSFERASE KTR1"/>
    <property type="match status" value="1"/>
</dbReference>
<dbReference type="InterPro" id="IPR002685">
    <property type="entry name" value="Glyco_trans_15"/>
</dbReference>
<dbReference type="InterPro" id="IPR029044">
    <property type="entry name" value="Nucleotide-diphossugar_trans"/>
</dbReference>
<organism evidence="5">
    <name type="scientific">Eutreptiella gymnastica</name>
    <dbReference type="NCBI Taxonomy" id="73025"/>
    <lineage>
        <taxon>Eukaryota</taxon>
        <taxon>Discoba</taxon>
        <taxon>Euglenozoa</taxon>
        <taxon>Euglenida</taxon>
        <taxon>Spirocuta</taxon>
        <taxon>Euglenophyceae</taxon>
        <taxon>Eutreptiales</taxon>
        <taxon>Eutreptiaceae</taxon>
        <taxon>Eutreptiella</taxon>
    </lineage>
</organism>
<dbReference type="AlphaFoldDB" id="A0A7S4LN37"/>
<dbReference type="GO" id="GO:0005794">
    <property type="term" value="C:Golgi apparatus"/>
    <property type="evidence" value="ECO:0007669"/>
    <property type="project" value="TreeGrafter"/>
</dbReference>
<proteinExistence type="inferred from homology"/>
<keyword evidence="4" id="KW-0732">Signal</keyword>
<dbReference type="Gene3D" id="3.90.550.10">
    <property type="entry name" value="Spore Coat Polysaccharide Biosynthesis Protein SpsA, Chain A"/>
    <property type="match status" value="1"/>
</dbReference>
<dbReference type="GO" id="GO:0016020">
    <property type="term" value="C:membrane"/>
    <property type="evidence" value="ECO:0007669"/>
    <property type="project" value="InterPro"/>
</dbReference>
<sequence length="371" mass="42774">MHPLYKLAWVAFFLAVAYSIWQLGSVQSPQRDNDMKRPKPRGASSLGTDALHHEEHPPKAVQALPSHVVEQSLASVIPASEPPGDPVLSALVVTLYNESPRARLRFFQCIKTWEKHLQFVKRRKYPIIVFYLTGVKDELSADQMQTLRASAPSLVLEFHPVTHVIPQRFRGNIKKILEHQMPKRGLGYIFCSQFLGFEMFKHPRLQSAEYILRLDDDITFDADAATDLFEDMHRHNISVGWNCIKKQWDKSSAQMDGRIQAYVDRRRAAGLPVQPAFDDLMPNGTWNMRLYAGCVEVYRAALYVSEAYYAFLEEIDMLEGIYMRSWMEQAFKTLWMAIVTPPDAWRRYACELPTLHRGTRETWFDYVGCAA</sequence>
<gene>
    <name evidence="5" type="ORF">EGYM00163_LOCUS51004</name>
</gene>
<feature type="region of interest" description="Disordered" evidence="3">
    <location>
        <begin position="28"/>
        <end position="57"/>
    </location>
</feature>
<dbReference type="GO" id="GO:0006487">
    <property type="term" value="P:protein N-linked glycosylation"/>
    <property type="evidence" value="ECO:0007669"/>
    <property type="project" value="TreeGrafter"/>
</dbReference>
<evidence type="ECO:0000256" key="3">
    <source>
        <dbReference type="SAM" id="MobiDB-lite"/>
    </source>
</evidence>
<dbReference type="EMBL" id="HBJA01148196">
    <property type="protein sequence ID" value="CAE0839632.1"/>
    <property type="molecule type" value="Transcribed_RNA"/>
</dbReference>
<dbReference type="GO" id="GO:0000026">
    <property type="term" value="F:alpha-1,2-mannosyltransferase activity"/>
    <property type="evidence" value="ECO:0007669"/>
    <property type="project" value="TreeGrafter"/>
</dbReference>
<protein>
    <recommendedName>
        <fullName evidence="6">Hexosyltransferase</fullName>
    </recommendedName>
</protein>
<accession>A0A7S4LN37</accession>
<evidence type="ECO:0000256" key="1">
    <source>
        <dbReference type="ARBA" id="ARBA00007677"/>
    </source>
</evidence>
<evidence type="ECO:0008006" key="6">
    <source>
        <dbReference type="Google" id="ProtNLM"/>
    </source>
</evidence>
<dbReference type="GO" id="GO:0000032">
    <property type="term" value="P:cell wall mannoprotein biosynthetic process"/>
    <property type="evidence" value="ECO:0007669"/>
    <property type="project" value="TreeGrafter"/>
</dbReference>
<evidence type="ECO:0000313" key="5">
    <source>
        <dbReference type="EMBL" id="CAE0839632.1"/>
    </source>
</evidence>
<dbReference type="PANTHER" id="PTHR31121">
    <property type="entry name" value="ALPHA-1,2 MANNOSYLTRANSFERASE KTR1"/>
    <property type="match status" value="1"/>
</dbReference>
<keyword evidence="2" id="KW-0808">Transferase</keyword>
<dbReference type="Pfam" id="PF01793">
    <property type="entry name" value="Glyco_transf_15"/>
    <property type="match status" value="1"/>
</dbReference>
<dbReference type="SUPFAM" id="SSF53448">
    <property type="entry name" value="Nucleotide-diphospho-sugar transferases"/>
    <property type="match status" value="1"/>
</dbReference>
<feature type="chain" id="PRO_5031409868" description="Hexosyltransferase" evidence="4">
    <location>
        <begin position="20"/>
        <end position="371"/>
    </location>
</feature>
<evidence type="ECO:0000256" key="4">
    <source>
        <dbReference type="SAM" id="SignalP"/>
    </source>
</evidence>
<reference evidence="5" key="1">
    <citation type="submission" date="2021-01" db="EMBL/GenBank/DDBJ databases">
        <authorList>
            <person name="Corre E."/>
            <person name="Pelletier E."/>
            <person name="Niang G."/>
            <person name="Scheremetjew M."/>
            <person name="Finn R."/>
            <person name="Kale V."/>
            <person name="Holt S."/>
            <person name="Cochrane G."/>
            <person name="Meng A."/>
            <person name="Brown T."/>
            <person name="Cohen L."/>
        </authorList>
    </citation>
    <scope>NUCLEOTIDE SEQUENCE</scope>
    <source>
        <strain evidence="5">CCMP1594</strain>
    </source>
</reference>
<comment type="similarity">
    <text evidence="1">Belongs to the glycosyltransferase 15 family.</text>
</comment>
<name>A0A7S4LN37_9EUGL</name>
<evidence type="ECO:0000256" key="2">
    <source>
        <dbReference type="ARBA" id="ARBA00022679"/>
    </source>
</evidence>
<feature type="signal peptide" evidence="4">
    <location>
        <begin position="1"/>
        <end position="19"/>
    </location>
</feature>